<gene>
    <name evidence="5" type="ORF">ABMA28_002296</name>
</gene>
<comment type="caution">
    <text evidence="2">Lacks conserved residue(s) required for the propagation of feature annotation.</text>
</comment>
<dbReference type="PROSITE" id="PS51374">
    <property type="entry name" value="NDPK_LIKE"/>
    <property type="match status" value="1"/>
</dbReference>
<dbReference type="InterPro" id="IPR034907">
    <property type="entry name" value="NDK-like_dom"/>
</dbReference>
<dbReference type="PANTHER" id="PTHR46161:SF1">
    <property type="entry name" value="NUCLEOSIDE DIPHOSPHATE KINASE HOMOLOG 5"/>
    <property type="match status" value="1"/>
</dbReference>
<accession>A0ABD0T0M7</accession>
<evidence type="ECO:0000259" key="4">
    <source>
        <dbReference type="SMART" id="SM00562"/>
    </source>
</evidence>
<proteinExistence type="inferred from homology"/>
<dbReference type="InterPro" id="IPR007858">
    <property type="entry name" value="Dpy-30_motif"/>
</dbReference>
<dbReference type="Gene3D" id="1.20.890.10">
    <property type="entry name" value="cAMP-dependent protein kinase regulatory subunit, dimerization-anchoring domain"/>
    <property type="match status" value="1"/>
</dbReference>
<evidence type="ECO:0000313" key="5">
    <source>
        <dbReference type="EMBL" id="KAL0831500.1"/>
    </source>
</evidence>
<reference evidence="5 6" key="1">
    <citation type="submission" date="2024-06" db="EMBL/GenBank/DDBJ databases">
        <title>A chromosome-level genome assembly of beet webworm, Loxostege sticticalis.</title>
        <authorList>
            <person name="Zhang Y."/>
        </authorList>
    </citation>
    <scope>NUCLEOTIDE SEQUENCE [LARGE SCALE GENOMIC DNA]</scope>
    <source>
        <strain evidence="5">AQ028</strain>
        <tissue evidence="5">Male pupae</tissue>
    </source>
</reference>
<dbReference type="Pfam" id="PF05186">
    <property type="entry name" value="Dpy-30"/>
    <property type="match status" value="1"/>
</dbReference>
<evidence type="ECO:0000313" key="6">
    <source>
        <dbReference type="Proteomes" id="UP001549921"/>
    </source>
</evidence>
<evidence type="ECO:0000256" key="3">
    <source>
        <dbReference type="SAM" id="MobiDB-lite"/>
    </source>
</evidence>
<dbReference type="EMBL" id="JBEDNZ010000012">
    <property type="protein sequence ID" value="KAL0831500.1"/>
    <property type="molecule type" value="Genomic_DNA"/>
</dbReference>
<dbReference type="PANTHER" id="PTHR46161">
    <property type="entry name" value="NUCLEOSIDE DIPHOSPHATE KINASE"/>
    <property type="match status" value="1"/>
</dbReference>
<dbReference type="Proteomes" id="UP001549921">
    <property type="component" value="Unassembled WGS sequence"/>
</dbReference>
<protein>
    <recommendedName>
        <fullName evidence="4">Nucleoside diphosphate kinase-like domain-containing protein</fullName>
    </recommendedName>
</protein>
<dbReference type="Pfam" id="PF00334">
    <property type="entry name" value="NDK"/>
    <property type="match status" value="1"/>
</dbReference>
<comment type="similarity">
    <text evidence="1 2">Belongs to the NDK family.</text>
</comment>
<organism evidence="5 6">
    <name type="scientific">Loxostege sticticalis</name>
    <name type="common">Beet webworm moth</name>
    <dbReference type="NCBI Taxonomy" id="481309"/>
    <lineage>
        <taxon>Eukaryota</taxon>
        <taxon>Metazoa</taxon>
        <taxon>Ecdysozoa</taxon>
        <taxon>Arthropoda</taxon>
        <taxon>Hexapoda</taxon>
        <taxon>Insecta</taxon>
        <taxon>Pterygota</taxon>
        <taxon>Neoptera</taxon>
        <taxon>Endopterygota</taxon>
        <taxon>Lepidoptera</taxon>
        <taxon>Glossata</taxon>
        <taxon>Ditrysia</taxon>
        <taxon>Pyraloidea</taxon>
        <taxon>Crambidae</taxon>
        <taxon>Pyraustinae</taxon>
        <taxon>Loxostege</taxon>
    </lineage>
</organism>
<dbReference type="SUPFAM" id="SSF54919">
    <property type="entry name" value="Nucleoside diphosphate kinase, NDK"/>
    <property type="match status" value="1"/>
</dbReference>
<dbReference type="InterPro" id="IPR036850">
    <property type="entry name" value="NDK-like_dom_sf"/>
</dbReference>
<feature type="region of interest" description="Disordered" evidence="3">
    <location>
        <begin position="204"/>
        <end position="235"/>
    </location>
</feature>
<dbReference type="CDD" id="cd22970">
    <property type="entry name" value="DD_NDKH5-like"/>
    <property type="match status" value="1"/>
</dbReference>
<dbReference type="Gene3D" id="3.30.70.141">
    <property type="entry name" value="Nucleoside diphosphate kinase-like domain"/>
    <property type="match status" value="1"/>
</dbReference>
<evidence type="ECO:0000256" key="2">
    <source>
        <dbReference type="PROSITE-ProRule" id="PRU00706"/>
    </source>
</evidence>
<dbReference type="AlphaFoldDB" id="A0ABD0T0M7"/>
<sequence>MSVASSDSGAEYHAYSERTLAVIKPEAYEDTEAIENHIRNNGFMILAKRIVRLTPEQAAELYKGHYGRHHFPHLVAHISSGPIVALVLAAKNCIQKWRTLMGPARVAEAQAYWPDSLRACYGRRTQYGDYFNAVHGSENHAEALREIHFFFPGMIVGPITRHWQVNDYIQKHITPTLMPALTALAHEKPAEPLLWLAEHLRRHNPNEPELAPQPPGQREERRCHTPLPSEESLLN</sequence>
<name>A0ABD0T0M7_LOXSC</name>
<comment type="caution">
    <text evidence="5">The sequence shown here is derived from an EMBL/GenBank/DDBJ whole genome shotgun (WGS) entry which is preliminary data.</text>
</comment>
<feature type="domain" description="Nucleoside diphosphate kinase-like" evidence="4">
    <location>
        <begin position="16"/>
        <end position="157"/>
    </location>
</feature>
<dbReference type="SMART" id="SM00562">
    <property type="entry name" value="NDK"/>
    <property type="match status" value="1"/>
</dbReference>
<evidence type="ECO:0000256" key="1">
    <source>
        <dbReference type="ARBA" id="ARBA00008142"/>
    </source>
</evidence>